<dbReference type="AlphaFoldDB" id="A0A520XE64"/>
<accession>A0A520XE64</accession>
<proteinExistence type="predicted"/>
<evidence type="ECO:0000313" key="3">
    <source>
        <dbReference type="Proteomes" id="UP000322454"/>
    </source>
</evidence>
<reference evidence="2 3" key="1">
    <citation type="submission" date="2019-01" db="EMBL/GenBank/DDBJ databases">
        <title>Insights into ecological role of a new deltaproteobacterial order Candidatus Sinidesulfobacterales (Sva0485) by metagenomics and metatranscriptomics.</title>
        <authorList>
            <person name="Tan S."/>
            <person name="Liu J."/>
            <person name="Fang Y."/>
            <person name="Hedlund B."/>
            <person name="Lian Z.-H."/>
            <person name="Huang L.-Y."/>
            <person name="Li J.-T."/>
            <person name="Huang L.-N."/>
            <person name="Li W.-J."/>
            <person name="Jiang H.-C."/>
            <person name="Dong H.-L."/>
            <person name="Shu W.-S."/>
        </authorList>
    </citation>
    <scope>NUCLEOTIDE SEQUENCE [LARGE SCALE GENOMIC DNA]</scope>
    <source>
        <strain evidence="2">AP4</strain>
    </source>
</reference>
<dbReference type="Proteomes" id="UP000322454">
    <property type="component" value="Unassembled WGS sequence"/>
</dbReference>
<sequence length="381" mass="43635">MKTILVSIAGLSPQIITETLYYYLIERKPPFWIDEIKVLTTSPGKQKIINMLLDKNNGKFYSFCKDYNIDPKSIKFDESSITVLGSDAPVEDIISDKDSAIVGNEIVQFIKEITLIPDSKCIFSAAGGRKTMTAYLALAAQLYAKDDDILCHILVSPDFESNKDFYYIPPNNKKIEVKDASGNTLKILETKDAKIYSSEIVFLKLRKLLNIKDDLFYDDLVGIAQKKIDYCGDKIVAFDIKNNSVLLGSKKITLRPIELSIYYMFHYLKIKCKNDFCGDCTDCYLSINDLSSDDNIKIVLNVYEKIYSKNSGQYERLAESFKKQNKGDEFFIQNITNINKKIKKHLNPFEYAVYKISKTGNYGKRYGVFTDKRNIKIDKKL</sequence>
<gene>
    <name evidence="2" type="ORF">EVJ48_04660</name>
</gene>
<name>A0A520XE64_9DELT</name>
<dbReference type="EMBL" id="SHMQ01000010">
    <property type="protein sequence ID" value="RZV39487.1"/>
    <property type="molecule type" value="Genomic_DNA"/>
</dbReference>
<evidence type="ECO:0000313" key="2">
    <source>
        <dbReference type="EMBL" id="RZV39487.1"/>
    </source>
</evidence>
<evidence type="ECO:0000259" key="1">
    <source>
        <dbReference type="Pfam" id="PF09623"/>
    </source>
</evidence>
<dbReference type="InterPro" id="IPR013413">
    <property type="entry name" value="CRISPR-assoc_prot_NE0113"/>
</dbReference>
<organism evidence="2 3">
    <name type="scientific">Candidatus Acidulodesulfobacterium acidiphilum</name>
    <dbReference type="NCBI Taxonomy" id="2597224"/>
    <lineage>
        <taxon>Bacteria</taxon>
        <taxon>Deltaproteobacteria</taxon>
        <taxon>Candidatus Acidulodesulfobacterales</taxon>
        <taxon>Candidatus Acidulodesulfobacterium</taxon>
    </lineage>
</organism>
<comment type="caution">
    <text evidence="2">The sequence shown here is derived from an EMBL/GenBank/DDBJ whole genome shotgun (WGS) entry which is preliminary data.</text>
</comment>
<protein>
    <submittedName>
        <fullName evidence="2">TIGR02584 family CRISPR-associated protein</fullName>
    </submittedName>
</protein>
<feature type="domain" description="CRISPR system ring nuclease SSO2081-like" evidence="1">
    <location>
        <begin position="12"/>
        <end position="184"/>
    </location>
</feature>
<dbReference type="Pfam" id="PF09623">
    <property type="entry name" value="Cas_NE0113"/>
    <property type="match status" value="1"/>
</dbReference>
<dbReference type="InterPro" id="IPR019092">
    <property type="entry name" value="SSO2081-like_dom"/>
</dbReference>
<dbReference type="NCBIfam" id="TIGR02584">
    <property type="entry name" value="cas_NE0113"/>
    <property type="match status" value="1"/>
</dbReference>